<evidence type="ECO:0000259" key="1">
    <source>
        <dbReference type="Pfam" id="PF13456"/>
    </source>
</evidence>
<dbReference type="InParanoid" id="A0A2K2CNY9"/>
<evidence type="ECO:0000313" key="2">
    <source>
        <dbReference type="EMBL" id="PNT63742.1"/>
    </source>
</evidence>
<name>A0A2K2CNY9_BRADI</name>
<dbReference type="PANTHER" id="PTHR47723:SF24">
    <property type="entry name" value="RNASE H TYPE-1 DOMAIN-CONTAINING PROTEIN"/>
    <property type="match status" value="1"/>
</dbReference>
<keyword evidence="4" id="KW-1185">Reference proteome</keyword>
<dbReference type="Proteomes" id="UP000008810">
    <property type="component" value="Chromosome 4"/>
</dbReference>
<dbReference type="InterPro" id="IPR036397">
    <property type="entry name" value="RNaseH_sf"/>
</dbReference>
<dbReference type="Gramene" id="PNT63742">
    <property type="protein sequence ID" value="PNT63742"/>
    <property type="gene ID" value="BRADI_4g20562v3"/>
</dbReference>
<reference evidence="2 3" key="1">
    <citation type="journal article" date="2010" name="Nature">
        <title>Genome sequencing and analysis of the model grass Brachypodium distachyon.</title>
        <authorList>
            <consortium name="International Brachypodium Initiative"/>
        </authorList>
    </citation>
    <scope>NUCLEOTIDE SEQUENCE [LARGE SCALE GENOMIC DNA]</scope>
    <source>
        <strain evidence="2 3">Bd21</strain>
    </source>
</reference>
<reference evidence="2" key="2">
    <citation type="submission" date="2017-06" db="EMBL/GenBank/DDBJ databases">
        <title>WGS assembly of Brachypodium distachyon.</title>
        <authorList>
            <consortium name="The International Brachypodium Initiative"/>
            <person name="Lucas S."/>
            <person name="Harmon-Smith M."/>
            <person name="Lail K."/>
            <person name="Tice H."/>
            <person name="Grimwood J."/>
            <person name="Bruce D."/>
            <person name="Barry K."/>
            <person name="Shu S."/>
            <person name="Lindquist E."/>
            <person name="Wang M."/>
            <person name="Pitluck S."/>
            <person name="Vogel J.P."/>
            <person name="Garvin D.F."/>
            <person name="Mockler T.C."/>
            <person name="Schmutz J."/>
            <person name="Rokhsar D."/>
            <person name="Bevan M.W."/>
        </authorList>
    </citation>
    <scope>NUCLEOTIDE SEQUENCE</scope>
    <source>
        <strain evidence="2">Bd21</strain>
    </source>
</reference>
<gene>
    <name evidence="2" type="ORF">BRADI_4g20562v3</name>
</gene>
<dbReference type="GO" id="GO:0003676">
    <property type="term" value="F:nucleic acid binding"/>
    <property type="evidence" value="ECO:0007669"/>
    <property type="project" value="InterPro"/>
</dbReference>
<feature type="domain" description="RNase H type-1" evidence="1">
    <location>
        <begin position="69"/>
        <end position="152"/>
    </location>
</feature>
<sequence length="194" mass="21801">MPTIEGSHRYLSNYIETLLLVDQHQEIDLTKGKQVIDVSKMTTEVKAKQKYAGFSWILVTAWPWISEINVDGSFCYDDKQAGIGVIIRDEKGVPLLSTCLYLQPCLDPLDDELAACEEGMIRATRHTQVPIFLETDSAEAINLINHPEPPRSRYRTKKTKRKTAGRRYVHVAGLLGEDEVRRGAVAASSSSLQR</sequence>
<dbReference type="SUPFAM" id="SSF53098">
    <property type="entry name" value="Ribonuclease H-like"/>
    <property type="match status" value="1"/>
</dbReference>
<dbReference type="InterPro" id="IPR002156">
    <property type="entry name" value="RNaseH_domain"/>
</dbReference>
<dbReference type="EMBL" id="CM000883">
    <property type="protein sequence ID" value="PNT63742.1"/>
    <property type="molecule type" value="Genomic_DNA"/>
</dbReference>
<dbReference type="OrthoDB" id="690769at2759"/>
<dbReference type="CDD" id="cd06222">
    <property type="entry name" value="RNase_H_like"/>
    <property type="match status" value="1"/>
</dbReference>
<evidence type="ECO:0000313" key="4">
    <source>
        <dbReference type="Proteomes" id="UP000008810"/>
    </source>
</evidence>
<dbReference type="AlphaFoldDB" id="A0A2K2CNY9"/>
<reference evidence="3" key="3">
    <citation type="submission" date="2018-08" db="UniProtKB">
        <authorList>
            <consortium name="EnsemblPlants"/>
        </authorList>
    </citation>
    <scope>IDENTIFICATION</scope>
    <source>
        <strain evidence="3">cv. Bd21</strain>
    </source>
</reference>
<proteinExistence type="predicted"/>
<evidence type="ECO:0000313" key="3">
    <source>
        <dbReference type="EnsemblPlants" id="PNT63742"/>
    </source>
</evidence>
<dbReference type="InterPro" id="IPR053151">
    <property type="entry name" value="RNase_H-like"/>
</dbReference>
<dbReference type="EnsemblPlants" id="PNT63742">
    <property type="protein sequence ID" value="PNT63742"/>
    <property type="gene ID" value="BRADI_4g20562v3"/>
</dbReference>
<dbReference type="InterPro" id="IPR012337">
    <property type="entry name" value="RNaseH-like_sf"/>
</dbReference>
<protein>
    <recommendedName>
        <fullName evidence="1">RNase H type-1 domain-containing protein</fullName>
    </recommendedName>
</protein>
<dbReference type="InterPro" id="IPR044730">
    <property type="entry name" value="RNase_H-like_dom_plant"/>
</dbReference>
<organism evidence="2">
    <name type="scientific">Brachypodium distachyon</name>
    <name type="common">Purple false brome</name>
    <name type="synonym">Trachynia distachya</name>
    <dbReference type="NCBI Taxonomy" id="15368"/>
    <lineage>
        <taxon>Eukaryota</taxon>
        <taxon>Viridiplantae</taxon>
        <taxon>Streptophyta</taxon>
        <taxon>Embryophyta</taxon>
        <taxon>Tracheophyta</taxon>
        <taxon>Spermatophyta</taxon>
        <taxon>Magnoliopsida</taxon>
        <taxon>Liliopsida</taxon>
        <taxon>Poales</taxon>
        <taxon>Poaceae</taxon>
        <taxon>BOP clade</taxon>
        <taxon>Pooideae</taxon>
        <taxon>Stipodae</taxon>
        <taxon>Brachypodieae</taxon>
        <taxon>Brachypodium</taxon>
    </lineage>
</organism>
<dbReference type="Pfam" id="PF13456">
    <property type="entry name" value="RVT_3"/>
    <property type="match status" value="1"/>
</dbReference>
<accession>A0A2K2CNY9</accession>
<dbReference type="GO" id="GO:0004523">
    <property type="term" value="F:RNA-DNA hybrid ribonuclease activity"/>
    <property type="evidence" value="ECO:0007669"/>
    <property type="project" value="InterPro"/>
</dbReference>
<dbReference type="PANTHER" id="PTHR47723">
    <property type="entry name" value="OS05G0353850 PROTEIN"/>
    <property type="match status" value="1"/>
</dbReference>
<dbReference type="Gene3D" id="3.30.420.10">
    <property type="entry name" value="Ribonuclease H-like superfamily/Ribonuclease H"/>
    <property type="match status" value="1"/>
</dbReference>